<dbReference type="OrthoDB" id="3656034at2"/>
<dbReference type="SUPFAM" id="SSF46894">
    <property type="entry name" value="C-terminal effector domain of the bipartite response regulators"/>
    <property type="match status" value="1"/>
</dbReference>
<accession>A0A229T0W8</accession>
<evidence type="ECO:0000256" key="2">
    <source>
        <dbReference type="ARBA" id="ARBA00022840"/>
    </source>
</evidence>
<organism evidence="4 5">
    <name type="scientific">Amycolatopsis vastitatis</name>
    <dbReference type="NCBI Taxonomy" id="1905142"/>
    <lineage>
        <taxon>Bacteria</taxon>
        <taxon>Bacillati</taxon>
        <taxon>Actinomycetota</taxon>
        <taxon>Actinomycetes</taxon>
        <taxon>Pseudonocardiales</taxon>
        <taxon>Pseudonocardiaceae</taxon>
        <taxon>Amycolatopsis</taxon>
    </lineage>
</organism>
<keyword evidence="2" id="KW-0067">ATP-binding</keyword>
<dbReference type="Gene3D" id="3.40.50.300">
    <property type="entry name" value="P-loop containing nucleotide triphosphate hydrolases"/>
    <property type="match status" value="1"/>
</dbReference>
<dbReference type="AlphaFoldDB" id="A0A229T0W8"/>
<dbReference type="SMART" id="SM00421">
    <property type="entry name" value="HTH_LUXR"/>
    <property type="match status" value="1"/>
</dbReference>
<evidence type="ECO:0000313" key="4">
    <source>
        <dbReference type="EMBL" id="OXM64703.1"/>
    </source>
</evidence>
<dbReference type="PRINTS" id="PR00038">
    <property type="entry name" value="HTHLUXR"/>
</dbReference>
<evidence type="ECO:0000313" key="5">
    <source>
        <dbReference type="Proteomes" id="UP000215199"/>
    </source>
</evidence>
<dbReference type="InterPro" id="IPR041664">
    <property type="entry name" value="AAA_16"/>
</dbReference>
<protein>
    <submittedName>
        <fullName evidence="4">LuxR family transcriptional regulator</fullName>
    </submittedName>
</protein>
<gene>
    <name evidence="4" type="ORF">CF165_26070</name>
</gene>
<dbReference type="InterPro" id="IPR027417">
    <property type="entry name" value="P-loop_NTPase"/>
</dbReference>
<dbReference type="InterPro" id="IPR016032">
    <property type="entry name" value="Sig_transdc_resp-reg_C-effctor"/>
</dbReference>
<dbReference type="GO" id="GO:0005737">
    <property type="term" value="C:cytoplasm"/>
    <property type="evidence" value="ECO:0007669"/>
    <property type="project" value="TreeGrafter"/>
</dbReference>
<proteinExistence type="predicted"/>
<dbReference type="SUPFAM" id="SSF52540">
    <property type="entry name" value="P-loop containing nucleoside triphosphate hydrolases"/>
    <property type="match status" value="1"/>
</dbReference>
<comment type="caution">
    <text evidence="4">The sequence shown here is derived from an EMBL/GenBank/DDBJ whole genome shotgun (WGS) entry which is preliminary data.</text>
</comment>
<evidence type="ECO:0000256" key="1">
    <source>
        <dbReference type="ARBA" id="ARBA00022741"/>
    </source>
</evidence>
<dbReference type="EMBL" id="NMUL01000027">
    <property type="protein sequence ID" value="OXM64703.1"/>
    <property type="molecule type" value="Genomic_DNA"/>
</dbReference>
<dbReference type="PANTHER" id="PTHR16305:SF35">
    <property type="entry name" value="TRANSCRIPTIONAL ACTIVATOR DOMAIN"/>
    <property type="match status" value="1"/>
</dbReference>
<name>A0A229T0W8_9PSEU</name>
<dbReference type="GO" id="GO:0004016">
    <property type="term" value="F:adenylate cyclase activity"/>
    <property type="evidence" value="ECO:0007669"/>
    <property type="project" value="TreeGrafter"/>
</dbReference>
<dbReference type="GO" id="GO:0005524">
    <property type="term" value="F:ATP binding"/>
    <property type="evidence" value="ECO:0007669"/>
    <property type="project" value="UniProtKB-KW"/>
</dbReference>
<dbReference type="InterPro" id="IPR036388">
    <property type="entry name" value="WH-like_DNA-bd_sf"/>
</dbReference>
<dbReference type="PANTHER" id="PTHR16305">
    <property type="entry name" value="TESTICULAR SOLUBLE ADENYLYL CYCLASE"/>
    <property type="match status" value="1"/>
</dbReference>
<dbReference type="InterPro" id="IPR000792">
    <property type="entry name" value="Tscrpt_reg_LuxR_C"/>
</dbReference>
<dbReference type="PROSITE" id="PS50043">
    <property type="entry name" value="HTH_LUXR_2"/>
    <property type="match status" value="1"/>
</dbReference>
<feature type="domain" description="HTH luxR-type" evidence="3">
    <location>
        <begin position="855"/>
        <end position="921"/>
    </location>
</feature>
<reference evidence="5" key="1">
    <citation type="submission" date="2017-07" db="EMBL/GenBank/DDBJ databases">
        <title>Comparative genome mining reveals phylogenetic distribution patterns of secondary metabolites in Amycolatopsis.</title>
        <authorList>
            <person name="Adamek M."/>
            <person name="Alanjary M."/>
            <person name="Sales-Ortells H."/>
            <person name="Goodfellow M."/>
            <person name="Bull A.T."/>
            <person name="Kalinowski J."/>
            <person name="Ziemert N."/>
        </authorList>
    </citation>
    <scope>NUCLEOTIDE SEQUENCE [LARGE SCALE GENOMIC DNA]</scope>
    <source>
        <strain evidence="5">H5</strain>
    </source>
</reference>
<keyword evidence="1" id="KW-0547">Nucleotide-binding</keyword>
<dbReference type="Pfam" id="PF13191">
    <property type="entry name" value="AAA_16"/>
    <property type="match status" value="1"/>
</dbReference>
<dbReference type="Pfam" id="PF00196">
    <property type="entry name" value="GerE"/>
    <property type="match status" value="1"/>
</dbReference>
<dbReference type="GO" id="GO:0006355">
    <property type="term" value="P:regulation of DNA-templated transcription"/>
    <property type="evidence" value="ECO:0007669"/>
    <property type="project" value="InterPro"/>
</dbReference>
<keyword evidence="5" id="KW-1185">Reference proteome</keyword>
<evidence type="ECO:0000259" key="3">
    <source>
        <dbReference type="PROSITE" id="PS50043"/>
    </source>
</evidence>
<dbReference type="CDD" id="cd06170">
    <property type="entry name" value="LuxR_C_like"/>
    <property type="match status" value="1"/>
</dbReference>
<dbReference type="GO" id="GO:0003677">
    <property type="term" value="F:DNA binding"/>
    <property type="evidence" value="ECO:0007669"/>
    <property type="project" value="InterPro"/>
</dbReference>
<dbReference type="Gene3D" id="1.10.10.10">
    <property type="entry name" value="Winged helix-like DNA-binding domain superfamily/Winged helix DNA-binding domain"/>
    <property type="match status" value="1"/>
</dbReference>
<sequence length="921" mass="97352">MMQNSRSPETLVGRRDECEALDDLLTGVRGGLSAAVLVHGEAGIGKTALLEYLRRNATGCQVGRATGVESEMELAFGGLHQLCAPFLEHADRLPGPQREALGTVFGLTAAPPPDRFLVGLAVLSLLAEAAGDRPLVCLVDDAQWLDQVSAQILVFVARRLLAEQVALVFAMRDPSAGHALTTLPRLEVAALSGYDAGVLLDSATRGPLDERIRGRILAEARGNPLALLELPRTLTAAELAGGFGSPDARPLSGQLEEGFLRRVRSLPAETQRVLLIAAAEPGGDVALVRRAARRLDIAADDAAAPAEAAGLLTLDTWVRFRHPLVRSAAYRAAPTRDRQAVHRALSEATDAQADPDRRAWHLACATAGLDESVAAGLERSADQARARGGVAAAAAFLARAAQLTPDPARRGARSLAAAHAQHQAGAFGEALTLLDAADLNPLDDLARAQSTLLRGQVMFASRSASAGLPVLLDAAKQLEPLDAGLARQTYRDAIYAALTAGRMPGDEAIEKVARATLTMAPAPDATRTGLLLEGLARMTVEGYPAGVPLVQEALTALRDAELADDEALGWLPLACRMAHAAWEFDTWSVLSARLVELARGTRALSVLPSALLLRLSNRVYAGDLTEAAALVAEATTIGEATGSGFFAHYGALVLEPWRGGEAETRRVIDVITHDMLLRGEGKVLTATGWAAAVLHNSLGRYEEAYAAAGRGSAYPQELGLSLGSTVELVEAAVRTGRTADAAAAAARIGGLARASGTDWALGTAAGVAAQVSDGRAADELYREAVERLDRAGVRMEAARFRLLHGEWLRRADRRDDARDQLGLAHELLSGIGAEAFTERARREYEATGATVRKPAVRAPATLTPQEAQIARLAGEGLTNPEIGARLFISPRTVEWHLSTVFAKLGITSRRQLRTATANRVS</sequence>
<dbReference type="Proteomes" id="UP000215199">
    <property type="component" value="Unassembled WGS sequence"/>
</dbReference>